<dbReference type="EMBL" id="QPJY01000009">
    <property type="protein sequence ID" value="RCX26492.1"/>
    <property type="molecule type" value="Genomic_DNA"/>
</dbReference>
<dbReference type="PANTHER" id="PTHR20992:SF9">
    <property type="entry name" value="AT15442P-RELATED"/>
    <property type="match status" value="1"/>
</dbReference>
<feature type="transmembrane region" description="Helical" evidence="1">
    <location>
        <begin position="169"/>
        <end position="188"/>
    </location>
</feature>
<dbReference type="InterPro" id="IPR005240">
    <property type="entry name" value="DUF389"/>
</dbReference>
<keyword evidence="1" id="KW-0472">Membrane</keyword>
<proteinExistence type="predicted"/>
<evidence type="ECO:0000256" key="1">
    <source>
        <dbReference type="SAM" id="Phobius"/>
    </source>
</evidence>
<feature type="transmembrane region" description="Helical" evidence="1">
    <location>
        <begin position="302"/>
        <end position="320"/>
    </location>
</feature>
<name>A0A369BXR2_9GAMM</name>
<sequence length="325" mass="34160">MKLVEVVAESGYRDTIQGIAEQQLAADWWDVGSGEQGRAVVRLLLAPEQLQAALDSLQGALGGGEFRIVVMDIEAVLPRPEEPAVEPENPVTASREELYERIEAGTRLDSNYLLLVVLSTVVAAIGLIEDNVGVVIGAMVIAPLLGPNLALALGTALGDQALIWRAVKANLAGLAIAFALSLAIGFLWPLELASHELLSRTDVGLDSLALALASGAAAVISLTGSLASVLVGVMVAVALLPPTATFGMMLGAGQLQMATGAGLLLLANVVCVNLAAKLVLLAKHVRPRTWLEKRKAQQSMRSYLLLWAVSLGLLILVILLREARP</sequence>
<keyword evidence="3" id="KW-1185">Reference proteome</keyword>
<keyword evidence="1" id="KW-0812">Transmembrane</keyword>
<dbReference type="AlphaFoldDB" id="A0A369BXR2"/>
<evidence type="ECO:0000313" key="3">
    <source>
        <dbReference type="Proteomes" id="UP000252707"/>
    </source>
</evidence>
<dbReference type="PANTHER" id="PTHR20992">
    <property type="entry name" value="AT15442P-RELATED"/>
    <property type="match status" value="1"/>
</dbReference>
<accession>A0A369BXR2</accession>
<feature type="transmembrane region" description="Helical" evidence="1">
    <location>
        <begin position="111"/>
        <end position="128"/>
    </location>
</feature>
<organism evidence="2 3">
    <name type="scientific">Thioalbus denitrificans</name>
    <dbReference type="NCBI Taxonomy" id="547122"/>
    <lineage>
        <taxon>Bacteria</taxon>
        <taxon>Pseudomonadati</taxon>
        <taxon>Pseudomonadota</taxon>
        <taxon>Gammaproteobacteria</taxon>
        <taxon>Chromatiales</taxon>
        <taxon>Ectothiorhodospiraceae</taxon>
        <taxon>Thioalbus</taxon>
    </lineage>
</organism>
<dbReference type="Proteomes" id="UP000252707">
    <property type="component" value="Unassembled WGS sequence"/>
</dbReference>
<keyword evidence="1" id="KW-1133">Transmembrane helix</keyword>
<protein>
    <submittedName>
        <fullName evidence="2">Putative hydrophobic protein (TIGR00341 family)</fullName>
    </submittedName>
</protein>
<feature type="transmembrane region" description="Helical" evidence="1">
    <location>
        <begin position="134"/>
        <end position="157"/>
    </location>
</feature>
<reference evidence="2 3" key="1">
    <citation type="submission" date="2018-07" db="EMBL/GenBank/DDBJ databases">
        <title>Genomic Encyclopedia of Type Strains, Phase IV (KMG-IV): sequencing the most valuable type-strain genomes for metagenomic binning, comparative biology and taxonomic classification.</title>
        <authorList>
            <person name="Goeker M."/>
        </authorList>
    </citation>
    <scope>NUCLEOTIDE SEQUENCE [LARGE SCALE GENOMIC DNA]</scope>
    <source>
        <strain evidence="2 3">DSM 26407</strain>
    </source>
</reference>
<feature type="transmembrane region" description="Helical" evidence="1">
    <location>
        <begin position="261"/>
        <end position="282"/>
    </location>
</feature>
<evidence type="ECO:0000313" key="2">
    <source>
        <dbReference type="EMBL" id="RCX26492.1"/>
    </source>
</evidence>
<comment type="caution">
    <text evidence="2">The sequence shown here is derived from an EMBL/GenBank/DDBJ whole genome shotgun (WGS) entry which is preliminary data.</text>
</comment>
<dbReference type="NCBIfam" id="TIGR00341">
    <property type="entry name" value="TIGR00341 family protein"/>
    <property type="match status" value="1"/>
</dbReference>
<dbReference type="RefSeq" id="WP_114280576.1">
    <property type="nucleotide sequence ID" value="NZ_QPJY01000009.1"/>
</dbReference>
<gene>
    <name evidence="2" type="ORF">DFQ59_10921</name>
</gene>
<dbReference type="Pfam" id="PF04087">
    <property type="entry name" value="DUF389"/>
    <property type="match status" value="1"/>
</dbReference>
<dbReference type="OrthoDB" id="9790659at2"/>
<feature type="transmembrane region" description="Helical" evidence="1">
    <location>
        <begin position="208"/>
        <end position="240"/>
    </location>
</feature>